<dbReference type="InterPro" id="IPR045854">
    <property type="entry name" value="NO2/SO3_Rdtase_4Fe4S_sf"/>
</dbReference>
<dbReference type="InterPro" id="IPR006067">
    <property type="entry name" value="NO2/SO3_Rdtase_4Fe4S_dom"/>
</dbReference>
<dbReference type="PROSITE" id="PS00365">
    <property type="entry name" value="NIR_SIR"/>
    <property type="match status" value="1"/>
</dbReference>
<evidence type="ECO:0000256" key="1">
    <source>
        <dbReference type="ARBA" id="ARBA00022485"/>
    </source>
</evidence>
<feature type="domain" description="Nitrite/sulphite reductase 4Fe-4S" evidence="8">
    <location>
        <begin position="1"/>
        <end position="95"/>
    </location>
</feature>
<dbReference type="Gene3D" id="3.30.413.10">
    <property type="entry name" value="Sulfite Reductase Hemoprotein, domain 1"/>
    <property type="match status" value="1"/>
</dbReference>
<dbReference type="Pfam" id="PF01077">
    <property type="entry name" value="NIR_SIR"/>
    <property type="match status" value="1"/>
</dbReference>
<evidence type="ECO:0000256" key="3">
    <source>
        <dbReference type="ARBA" id="ARBA00022723"/>
    </source>
</evidence>
<accession>A0A2X3EKJ7</accession>
<dbReference type="GO" id="GO:0016491">
    <property type="term" value="F:oxidoreductase activity"/>
    <property type="evidence" value="ECO:0007669"/>
    <property type="project" value="UniProtKB-KW"/>
</dbReference>
<feature type="region of interest" description="Disordered" evidence="7">
    <location>
        <begin position="196"/>
        <end position="216"/>
    </location>
</feature>
<keyword evidence="3" id="KW-0479">Metal-binding</keyword>
<reference evidence="9 10" key="1">
    <citation type="submission" date="2018-06" db="EMBL/GenBank/DDBJ databases">
        <authorList>
            <consortium name="Pathogen Informatics"/>
            <person name="Doyle S."/>
        </authorList>
    </citation>
    <scope>NUCLEOTIDE SEQUENCE [LARGE SCALE GENOMIC DNA]</scope>
    <source>
        <strain evidence="9 10">NCTC9128</strain>
    </source>
</reference>
<dbReference type="EMBL" id="UAWN01000006">
    <property type="protein sequence ID" value="SQC12719.1"/>
    <property type="molecule type" value="Genomic_DNA"/>
</dbReference>
<keyword evidence="6" id="KW-0411">Iron-sulfur</keyword>
<name>A0A2X3EKJ7_KLEPN</name>
<dbReference type="PANTHER" id="PTHR43809:SF1">
    <property type="entry name" value="NITRITE REDUCTASE (NADH) LARGE SUBUNIT"/>
    <property type="match status" value="1"/>
</dbReference>
<evidence type="ECO:0000313" key="10">
    <source>
        <dbReference type="Proteomes" id="UP000251088"/>
    </source>
</evidence>
<evidence type="ECO:0000256" key="7">
    <source>
        <dbReference type="SAM" id="MobiDB-lite"/>
    </source>
</evidence>
<dbReference type="GO" id="GO:0020037">
    <property type="term" value="F:heme binding"/>
    <property type="evidence" value="ECO:0007669"/>
    <property type="project" value="InterPro"/>
</dbReference>
<feature type="region of interest" description="Disordered" evidence="7">
    <location>
        <begin position="142"/>
        <end position="166"/>
    </location>
</feature>
<evidence type="ECO:0000313" key="9">
    <source>
        <dbReference type="EMBL" id="SQC12719.1"/>
    </source>
</evidence>
<protein>
    <submittedName>
        <fullName evidence="9">Putative nitrite reductase</fullName>
    </submittedName>
</protein>
<dbReference type="Gene3D" id="2.102.10.10">
    <property type="entry name" value="Rieske [2Fe-2S] iron-sulphur domain"/>
    <property type="match status" value="1"/>
</dbReference>
<gene>
    <name evidence="9" type="ORF">NCTC9128_01834</name>
</gene>
<dbReference type="Proteomes" id="UP000251088">
    <property type="component" value="Unassembled WGS sequence"/>
</dbReference>
<sequence length="283" mass="31201">MAVSGCTRECAEAQGKDIGVIATDKGWNLYVCGNGGMKPRHADLFASDLDEATLIRSIDRLLMFYIRTADRLQRTSTWMDNLEGGVAYLRQVVLEDSLGIGEELEQEMARIVDSYQCEWQTTLNDPQRLALFRSFVNSDQPDEAVQRRDLRGQPQPLLTETLPEGELPSRPWQAVCDLDAIPAQAGIGARLGSGRLPCSASASGSTPSTTASRAARPTCCRVAVRGRRRRAGGDLPLYKQRIRLRDGWPCDGDEQAVRAWPVKVENGKVWVGNQQLLARAEAS</sequence>
<feature type="compositionally biased region" description="Low complexity" evidence="7">
    <location>
        <begin position="152"/>
        <end position="166"/>
    </location>
</feature>
<keyword evidence="1" id="KW-0004">4Fe-4S</keyword>
<dbReference type="AlphaFoldDB" id="A0A2X3EKJ7"/>
<feature type="compositionally biased region" description="Low complexity" evidence="7">
    <location>
        <begin position="197"/>
        <end position="216"/>
    </location>
</feature>
<dbReference type="SUPFAM" id="SSF56014">
    <property type="entry name" value="Nitrite and sulphite reductase 4Fe-4S domain-like"/>
    <property type="match status" value="1"/>
</dbReference>
<proteinExistence type="predicted"/>
<dbReference type="GO" id="GO:0046872">
    <property type="term" value="F:metal ion binding"/>
    <property type="evidence" value="ECO:0007669"/>
    <property type="project" value="UniProtKB-KW"/>
</dbReference>
<dbReference type="PROSITE" id="PS51300">
    <property type="entry name" value="NIRD"/>
    <property type="match status" value="1"/>
</dbReference>
<evidence type="ECO:0000256" key="6">
    <source>
        <dbReference type="ARBA" id="ARBA00023014"/>
    </source>
</evidence>
<keyword evidence="5" id="KW-0408">Iron</keyword>
<evidence type="ECO:0000256" key="5">
    <source>
        <dbReference type="ARBA" id="ARBA00023004"/>
    </source>
</evidence>
<organism evidence="9 10">
    <name type="scientific">Klebsiella pneumoniae</name>
    <dbReference type="NCBI Taxonomy" id="573"/>
    <lineage>
        <taxon>Bacteria</taxon>
        <taxon>Pseudomonadati</taxon>
        <taxon>Pseudomonadota</taxon>
        <taxon>Gammaproteobacteria</taxon>
        <taxon>Enterobacterales</taxon>
        <taxon>Enterobacteriaceae</taxon>
        <taxon>Klebsiella/Raoultella group</taxon>
        <taxon>Klebsiella</taxon>
        <taxon>Klebsiella pneumoniae complex</taxon>
    </lineage>
</organism>
<evidence type="ECO:0000256" key="2">
    <source>
        <dbReference type="ARBA" id="ARBA00022617"/>
    </source>
</evidence>
<dbReference type="InterPro" id="IPR006066">
    <property type="entry name" value="NO2/SO3_Rdtase_FeS/sirohaem_BS"/>
</dbReference>
<dbReference type="InterPro" id="IPR052034">
    <property type="entry name" value="NasD-like"/>
</dbReference>
<evidence type="ECO:0000256" key="4">
    <source>
        <dbReference type="ARBA" id="ARBA00023002"/>
    </source>
</evidence>
<dbReference type="GO" id="GO:0051539">
    <property type="term" value="F:4 iron, 4 sulfur cluster binding"/>
    <property type="evidence" value="ECO:0007669"/>
    <property type="project" value="UniProtKB-KW"/>
</dbReference>
<keyword evidence="4" id="KW-0560">Oxidoreductase</keyword>
<dbReference type="InterPro" id="IPR036922">
    <property type="entry name" value="Rieske_2Fe-2S_sf"/>
</dbReference>
<dbReference type="PANTHER" id="PTHR43809">
    <property type="entry name" value="NITRITE REDUCTASE (NADH) LARGE SUBUNIT"/>
    <property type="match status" value="1"/>
</dbReference>
<dbReference type="GO" id="GO:0051537">
    <property type="term" value="F:2 iron, 2 sulfur cluster binding"/>
    <property type="evidence" value="ECO:0007669"/>
    <property type="project" value="InterPro"/>
</dbReference>
<evidence type="ECO:0000259" key="8">
    <source>
        <dbReference type="Pfam" id="PF01077"/>
    </source>
</evidence>
<keyword evidence="2" id="KW-0349">Heme</keyword>
<dbReference type="SUPFAM" id="SSF50022">
    <property type="entry name" value="ISP domain"/>
    <property type="match status" value="1"/>
</dbReference>